<keyword evidence="2" id="KW-1185">Reference proteome</keyword>
<name>A0A1I2I4E5_9BACT</name>
<dbReference type="Proteomes" id="UP000198598">
    <property type="component" value="Unassembled WGS sequence"/>
</dbReference>
<dbReference type="AlphaFoldDB" id="A0A1I2I4E5"/>
<protein>
    <submittedName>
        <fullName evidence="1">Uncharacterized protein</fullName>
    </submittedName>
</protein>
<dbReference type="EMBL" id="FOLQ01000055">
    <property type="protein sequence ID" value="SFF36490.1"/>
    <property type="molecule type" value="Genomic_DNA"/>
</dbReference>
<organism evidence="1 2">
    <name type="scientific">Spirosoma endophyticum</name>
    <dbReference type="NCBI Taxonomy" id="662367"/>
    <lineage>
        <taxon>Bacteria</taxon>
        <taxon>Pseudomonadati</taxon>
        <taxon>Bacteroidota</taxon>
        <taxon>Cytophagia</taxon>
        <taxon>Cytophagales</taxon>
        <taxon>Cytophagaceae</taxon>
        <taxon>Spirosoma</taxon>
    </lineage>
</organism>
<evidence type="ECO:0000313" key="2">
    <source>
        <dbReference type="Proteomes" id="UP000198598"/>
    </source>
</evidence>
<sequence length="147" mass="17014">MVNWITKLLRKHEQKRLLTAIIQEHPEFVNGEGDETIYRYILQELEVFTLQQTVCQEAGPGDAQEPSIPPLLLRCLRYWTVRPALIYAIGHLQAELEKARLLEKQAILVQIIQEYQQHTKIVVEIAQDATNLASQVNESVKPEFRLN</sequence>
<reference evidence="1 2" key="1">
    <citation type="submission" date="2016-10" db="EMBL/GenBank/DDBJ databases">
        <authorList>
            <person name="de Groot N.N."/>
        </authorList>
    </citation>
    <scope>NUCLEOTIDE SEQUENCE [LARGE SCALE GENOMIC DNA]</scope>
    <source>
        <strain evidence="1 2">DSM 26130</strain>
    </source>
</reference>
<proteinExistence type="predicted"/>
<gene>
    <name evidence="1" type="ORF">SAMN05216167_15514</name>
</gene>
<accession>A0A1I2I4E5</accession>
<evidence type="ECO:0000313" key="1">
    <source>
        <dbReference type="EMBL" id="SFF36490.1"/>
    </source>
</evidence>
<dbReference type="RefSeq" id="WP_093835327.1">
    <property type="nucleotide sequence ID" value="NZ_FOLQ01000055.1"/>
</dbReference>